<evidence type="ECO:0008006" key="5">
    <source>
        <dbReference type="Google" id="ProtNLM"/>
    </source>
</evidence>
<keyword evidence="2" id="KW-0812">Transmembrane</keyword>
<organism evidence="3 4">
    <name type="scientific">Streptomyces asiaticus subsp. ignotus</name>
    <dbReference type="NCBI Taxonomy" id="3098222"/>
    <lineage>
        <taxon>Bacteria</taxon>
        <taxon>Bacillati</taxon>
        <taxon>Actinomycetota</taxon>
        <taxon>Actinomycetes</taxon>
        <taxon>Kitasatosporales</taxon>
        <taxon>Streptomycetaceae</taxon>
        <taxon>Streptomyces</taxon>
        <taxon>Streptomyces violaceusniger group</taxon>
    </lineage>
</organism>
<proteinExistence type="predicted"/>
<keyword evidence="2" id="KW-0472">Membrane</keyword>
<accession>A0ABU7Q3X7</accession>
<sequence>MSQGWKIMVIVLAAVGVVSTPLIWLLDGPDAGQLAGASIQGATGIAALVWALFQRPERRTVDVAVRTGQAHANGGGTAVTGVRRPQGRGSGSAKTERTGDATAVGDGSSAVSGIDYV</sequence>
<evidence type="ECO:0000313" key="3">
    <source>
        <dbReference type="EMBL" id="MEE4596072.1"/>
    </source>
</evidence>
<keyword evidence="2" id="KW-1133">Transmembrane helix</keyword>
<evidence type="ECO:0000256" key="2">
    <source>
        <dbReference type="SAM" id="Phobius"/>
    </source>
</evidence>
<reference evidence="3 4" key="1">
    <citation type="submission" date="2023-11" db="EMBL/GenBank/DDBJ databases">
        <title>30 novel species of actinomycetes from the DSMZ collection.</title>
        <authorList>
            <person name="Nouioui I."/>
        </authorList>
    </citation>
    <scope>NUCLEOTIDE SEQUENCE [LARGE SCALE GENOMIC DNA]</scope>
    <source>
        <strain evidence="3 4">DSM 41524</strain>
    </source>
</reference>
<dbReference type="Proteomes" id="UP001354709">
    <property type="component" value="Unassembled WGS sequence"/>
</dbReference>
<gene>
    <name evidence="3" type="ORF">V2J94_29970</name>
</gene>
<evidence type="ECO:0000256" key="1">
    <source>
        <dbReference type="SAM" id="MobiDB-lite"/>
    </source>
</evidence>
<protein>
    <recommendedName>
        <fullName evidence="5">Secreted protein</fullName>
    </recommendedName>
</protein>
<keyword evidence="4" id="KW-1185">Reference proteome</keyword>
<evidence type="ECO:0000313" key="4">
    <source>
        <dbReference type="Proteomes" id="UP001354709"/>
    </source>
</evidence>
<comment type="caution">
    <text evidence="3">The sequence shown here is derived from an EMBL/GenBank/DDBJ whole genome shotgun (WGS) entry which is preliminary data.</text>
</comment>
<feature type="region of interest" description="Disordered" evidence="1">
    <location>
        <begin position="72"/>
        <end position="117"/>
    </location>
</feature>
<feature type="transmembrane region" description="Helical" evidence="2">
    <location>
        <begin position="7"/>
        <end position="26"/>
    </location>
</feature>
<feature type="transmembrane region" description="Helical" evidence="2">
    <location>
        <begin position="32"/>
        <end position="53"/>
    </location>
</feature>
<dbReference type="RefSeq" id="WP_330812556.1">
    <property type="nucleotide sequence ID" value="NZ_JAZBJO010000023.1"/>
</dbReference>
<name>A0ABU7Q3X7_9ACTN</name>
<dbReference type="EMBL" id="JAZBJO010000023">
    <property type="protein sequence ID" value="MEE4596072.1"/>
    <property type="molecule type" value="Genomic_DNA"/>
</dbReference>